<dbReference type="InterPro" id="IPR005467">
    <property type="entry name" value="His_kinase_dom"/>
</dbReference>
<keyword evidence="10" id="KW-0418">Kinase</keyword>
<organism evidence="18 19">
    <name type="scientific">Acetomicrobium hydrogeniformans ATCC BAA-1850</name>
    <dbReference type="NCBI Taxonomy" id="592015"/>
    <lineage>
        <taxon>Bacteria</taxon>
        <taxon>Thermotogati</taxon>
        <taxon>Synergistota</taxon>
        <taxon>Synergistia</taxon>
        <taxon>Synergistales</taxon>
        <taxon>Acetomicrobiaceae</taxon>
        <taxon>Acetomicrobium</taxon>
    </lineage>
</organism>
<dbReference type="InterPro" id="IPR003594">
    <property type="entry name" value="HATPase_dom"/>
</dbReference>
<keyword evidence="19" id="KW-1185">Reference proteome</keyword>
<evidence type="ECO:0000256" key="11">
    <source>
        <dbReference type="ARBA" id="ARBA00023004"/>
    </source>
</evidence>
<dbReference type="PRINTS" id="PR00344">
    <property type="entry name" value="BCTRLSENSOR"/>
</dbReference>
<comment type="cofactor">
    <cofactor evidence="2">
        <name>[4Fe-4S] cluster</name>
        <dbReference type="ChEBI" id="CHEBI:49883"/>
    </cofactor>
</comment>
<dbReference type="InterPro" id="IPR000014">
    <property type="entry name" value="PAS"/>
</dbReference>
<dbReference type="InterPro" id="IPR035965">
    <property type="entry name" value="PAS-like_dom_sf"/>
</dbReference>
<evidence type="ECO:0000256" key="5">
    <source>
        <dbReference type="ARBA" id="ARBA00017322"/>
    </source>
</evidence>
<dbReference type="InterPro" id="IPR050482">
    <property type="entry name" value="Sensor_HK_TwoCompSys"/>
</dbReference>
<dbReference type="Pfam" id="PF02518">
    <property type="entry name" value="HATPase_c"/>
    <property type="match status" value="1"/>
</dbReference>
<evidence type="ECO:0000256" key="15">
    <source>
        <dbReference type="ARBA" id="ARBA00030800"/>
    </source>
</evidence>
<evidence type="ECO:0000256" key="9">
    <source>
        <dbReference type="ARBA" id="ARBA00022723"/>
    </source>
</evidence>
<feature type="coiled-coil region" evidence="16">
    <location>
        <begin position="152"/>
        <end position="179"/>
    </location>
</feature>
<dbReference type="GO" id="GO:0000155">
    <property type="term" value="F:phosphorelay sensor kinase activity"/>
    <property type="evidence" value="ECO:0007669"/>
    <property type="project" value="InterPro"/>
</dbReference>
<keyword evidence="16" id="KW-0175">Coiled coil</keyword>
<dbReference type="PANTHER" id="PTHR24421:SF58">
    <property type="entry name" value="SIGNAL TRANSDUCTION HISTIDINE-PROTEIN KINASE_PHOSPHATASE UHPB"/>
    <property type="match status" value="1"/>
</dbReference>
<dbReference type="EMBL" id="ACJX03000001">
    <property type="protein sequence ID" value="KRT36385.1"/>
    <property type="molecule type" value="Genomic_DNA"/>
</dbReference>
<name>A0A0T5XDK2_9BACT</name>
<dbReference type="SUPFAM" id="SSF55874">
    <property type="entry name" value="ATPase domain of HSP90 chaperone/DNA topoisomerase II/histidine kinase"/>
    <property type="match status" value="1"/>
</dbReference>
<dbReference type="PROSITE" id="PS50109">
    <property type="entry name" value="HIS_KIN"/>
    <property type="match status" value="1"/>
</dbReference>
<evidence type="ECO:0000256" key="13">
    <source>
        <dbReference type="ARBA" id="ARBA00023014"/>
    </source>
</evidence>
<dbReference type="InterPro" id="IPR011712">
    <property type="entry name" value="Sig_transdc_His_kin_sub3_dim/P"/>
</dbReference>
<dbReference type="NCBIfam" id="TIGR00229">
    <property type="entry name" value="sensory_box"/>
    <property type="match status" value="1"/>
</dbReference>
<evidence type="ECO:0000256" key="12">
    <source>
        <dbReference type="ARBA" id="ARBA00023012"/>
    </source>
</evidence>
<dbReference type="PANTHER" id="PTHR24421">
    <property type="entry name" value="NITRATE/NITRITE SENSOR PROTEIN NARX-RELATED"/>
    <property type="match status" value="1"/>
</dbReference>
<proteinExistence type="predicted"/>
<dbReference type="SUPFAM" id="SSF55785">
    <property type="entry name" value="PYP-like sensor domain (PAS domain)"/>
    <property type="match status" value="1"/>
</dbReference>
<dbReference type="Gene3D" id="1.20.5.1930">
    <property type="match status" value="1"/>
</dbReference>
<evidence type="ECO:0000313" key="19">
    <source>
        <dbReference type="Proteomes" id="UP000005273"/>
    </source>
</evidence>
<evidence type="ECO:0000256" key="6">
    <source>
        <dbReference type="ARBA" id="ARBA00022485"/>
    </source>
</evidence>
<comment type="catalytic activity">
    <reaction evidence="1">
        <text>ATP + protein L-histidine = ADP + protein N-phospho-L-histidine.</text>
        <dbReference type="EC" id="2.7.13.3"/>
    </reaction>
</comment>
<keyword evidence="7" id="KW-0963">Cytoplasm</keyword>
<keyword evidence="12" id="KW-0902">Two-component regulatory system</keyword>
<dbReference type="GO" id="GO:0051539">
    <property type="term" value="F:4 iron, 4 sulfur cluster binding"/>
    <property type="evidence" value="ECO:0007669"/>
    <property type="project" value="UniProtKB-KW"/>
</dbReference>
<keyword evidence="13" id="KW-0411">Iron-sulfur</keyword>
<evidence type="ECO:0000256" key="1">
    <source>
        <dbReference type="ARBA" id="ARBA00000085"/>
    </source>
</evidence>
<evidence type="ECO:0000256" key="8">
    <source>
        <dbReference type="ARBA" id="ARBA00022679"/>
    </source>
</evidence>
<dbReference type="eggNOG" id="COG4585">
    <property type="taxonomic scope" value="Bacteria"/>
</dbReference>
<dbReference type="AlphaFoldDB" id="A0A0T5XDK2"/>
<comment type="caution">
    <text evidence="18">The sequence shown here is derived from an EMBL/GenBank/DDBJ whole genome shotgun (WGS) entry which is preliminary data.</text>
</comment>
<evidence type="ECO:0000256" key="7">
    <source>
        <dbReference type="ARBA" id="ARBA00022490"/>
    </source>
</evidence>
<dbReference type="Pfam" id="PF07730">
    <property type="entry name" value="HisKA_3"/>
    <property type="match status" value="1"/>
</dbReference>
<evidence type="ECO:0000313" key="18">
    <source>
        <dbReference type="EMBL" id="KRT36385.1"/>
    </source>
</evidence>
<dbReference type="EC" id="2.7.13.3" evidence="4"/>
<dbReference type="STRING" id="592015.HMPREF1705_03668"/>
<dbReference type="SMART" id="SM00387">
    <property type="entry name" value="HATPase_c"/>
    <property type="match status" value="1"/>
</dbReference>
<dbReference type="GO" id="GO:0046983">
    <property type="term" value="F:protein dimerization activity"/>
    <property type="evidence" value="ECO:0007669"/>
    <property type="project" value="InterPro"/>
</dbReference>
<evidence type="ECO:0000259" key="17">
    <source>
        <dbReference type="PROSITE" id="PS50109"/>
    </source>
</evidence>
<evidence type="ECO:0000256" key="4">
    <source>
        <dbReference type="ARBA" id="ARBA00012438"/>
    </source>
</evidence>
<comment type="subcellular location">
    <subcellularLocation>
        <location evidence="3">Cytoplasm</location>
    </subcellularLocation>
</comment>
<dbReference type="GO" id="GO:0046872">
    <property type="term" value="F:metal ion binding"/>
    <property type="evidence" value="ECO:0007669"/>
    <property type="project" value="UniProtKB-KW"/>
</dbReference>
<evidence type="ECO:0000256" key="16">
    <source>
        <dbReference type="SAM" id="Coils"/>
    </source>
</evidence>
<sequence length="386" mass="43957">MLSTFAKAVTQMKEIPHKYFSKNDLDDKVAAINRKLFYRIFDPIALYRVIYDDNGNPTEVVFLDVNPAYERVMGVKRKQVVGHTFAEVWPYAEKEWHQLVIDVARSGRSKHHEGESRDTGKYLYGLGFSPAKGQVAVVFLDMTNWKRTEEALRKSESQLLSYREELRKLIAKISLTEEETRHSIATKIHDRVGYSLAMIMHRLQRLHGIAQDHNAKNELEEIMKMLDNVIQDTRTLTFEISSPLLYDVGLGAALESVAEQILKPHGIDVDFQEKGDASEKIDTDISVLLYQMTRELLINVVKHAKASRVFIRLHHGKNKVRVVVEDDGRGFIIKKRRSQPTASGFGLFSIKERLHSIGGSIQIISEPGKGTTVSLTAPRRLEHGVR</sequence>
<evidence type="ECO:0000256" key="3">
    <source>
        <dbReference type="ARBA" id="ARBA00004496"/>
    </source>
</evidence>
<keyword evidence="9" id="KW-0479">Metal-binding</keyword>
<dbReference type="Gene3D" id="3.30.450.20">
    <property type="entry name" value="PAS domain"/>
    <property type="match status" value="1"/>
</dbReference>
<keyword evidence="6" id="KW-0004">4Fe-4S</keyword>
<evidence type="ECO:0000256" key="14">
    <source>
        <dbReference type="ARBA" id="ARBA00024827"/>
    </source>
</evidence>
<gene>
    <name evidence="18" type="ORF">HMPREF1705_03668</name>
</gene>
<keyword evidence="8" id="KW-0808">Transferase</keyword>
<protein>
    <recommendedName>
        <fullName evidence="5">Oxygen sensor histidine kinase NreB</fullName>
        <ecNumber evidence="4">2.7.13.3</ecNumber>
    </recommendedName>
    <alternativeName>
        <fullName evidence="15">Nitrogen regulation protein B</fullName>
    </alternativeName>
</protein>
<dbReference type="Gene3D" id="3.30.565.10">
    <property type="entry name" value="Histidine kinase-like ATPase, C-terminal domain"/>
    <property type="match status" value="1"/>
</dbReference>
<dbReference type="GO" id="GO:0005737">
    <property type="term" value="C:cytoplasm"/>
    <property type="evidence" value="ECO:0007669"/>
    <property type="project" value="UniProtKB-SubCell"/>
</dbReference>
<dbReference type="GO" id="GO:0016020">
    <property type="term" value="C:membrane"/>
    <property type="evidence" value="ECO:0007669"/>
    <property type="project" value="InterPro"/>
</dbReference>
<dbReference type="Proteomes" id="UP000005273">
    <property type="component" value="Unassembled WGS sequence"/>
</dbReference>
<evidence type="ECO:0000256" key="2">
    <source>
        <dbReference type="ARBA" id="ARBA00001966"/>
    </source>
</evidence>
<dbReference type="CDD" id="cd16917">
    <property type="entry name" value="HATPase_UhpB-NarQ-NarX-like"/>
    <property type="match status" value="1"/>
</dbReference>
<dbReference type="InterPro" id="IPR036890">
    <property type="entry name" value="HATPase_C_sf"/>
</dbReference>
<evidence type="ECO:0000256" key="10">
    <source>
        <dbReference type="ARBA" id="ARBA00022777"/>
    </source>
</evidence>
<keyword evidence="11" id="KW-0408">Iron</keyword>
<dbReference type="InterPro" id="IPR004358">
    <property type="entry name" value="Sig_transdc_His_kin-like_C"/>
</dbReference>
<accession>A0A0T5XDK2</accession>
<reference evidence="19" key="1">
    <citation type="submission" date="2012-09" db="EMBL/GenBank/DDBJ databases">
        <authorList>
            <person name="Weinstock G."/>
            <person name="Sodergren E."/>
            <person name="Clifton S."/>
            <person name="Fulton L."/>
            <person name="Fulton B."/>
            <person name="Courtney L."/>
            <person name="Fronick C."/>
            <person name="Harrison M."/>
            <person name="Strong C."/>
            <person name="Farmer C."/>
            <person name="Delehaunty K."/>
            <person name="Markovic C."/>
            <person name="Hall O."/>
            <person name="Minx P."/>
            <person name="Tomlinson C."/>
            <person name="Mitreva M."/>
            <person name="Nelson J."/>
            <person name="Hou S."/>
            <person name="Wollam A."/>
            <person name="Pepin K.H."/>
            <person name="Johnson M."/>
            <person name="Bhonagiri V."/>
            <person name="Nash W.E."/>
            <person name="Suruliraj S."/>
            <person name="Warren W."/>
            <person name="Chinwalla A."/>
            <person name="Mardis E.R."/>
            <person name="Wilson R.K."/>
        </authorList>
    </citation>
    <scope>NUCLEOTIDE SEQUENCE [LARGE SCALE GENOMIC DNA]</scope>
    <source>
        <strain evidence="19">OS1</strain>
    </source>
</reference>
<comment type="function">
    <text evidence="14">Member of the two-component regulatory system NreB/NreC involved in the control of dissimilatory nitrate/nitrite reduction in response to oxygen. NreB functions as a direct oxygen sensor histidine kinase which is autophosphorylated, in the absence of oxygen, probably at the conserved histidine residue, and transfers its phosphate group probably to a conserved aspartate residue of NreC. NreB/NreC activates the expression of the nitrate (narGHJI) and nitrite (nir) reductase operons, as well as the putative nitrate transporter gene narT.</text>
</comment>
<feature type="domain" description="Histidine kinase" evidence="17">
    <location>
        <begin position="289"/>
        <end position="381"/>
    </location>
</feature>